<comment type="caution">
    <text evidence="1">The sequence shown here is derived from an EMBL/GenBank/DDBJ whole genome shotgun (WGS) entry which is preliminary data.</text>
</comment>
<protein>
    <submittedName>
        <fullName evidence="1">Uncharacterized protein</fullName>
    </submittedName>
</protein>
<gene>
    <name evidence="1" type="primary">Acey_s0025.g1187</name>
    <name evidence="1" type="ORF">Y032_0025g1187</name>
</gene>
<dbReference type="Proteomes" id="UP000024635">
    <property type="component" value="Unassembled WGS sequence"/>
</dbReference>
<accession>A0A016UWK0</accession>
<reference evidence="2" key="1">
    <citation type="journal article" date="2015" name="Nat. Genet.">
        <title>The genome and transcriptome of the zoonotic hookworm Ancylostoma ceylanicum identify infection-specific gene families.</title>
        <authorList>
            <person name="Schwarz E.M."/>
            <person name="Hu Y."/>
            <person name="Antoshechkin I."/>
            <person name="Miller M.M."/>
            <person name="Sternberg P.W."/>
            <person name="Aroian R.V."/>
        </authorList>
    </citation>
    <scope>NUCLEOTIDE SEQUENCE</scope>
    <source>
        <strain evidence="2">HY135</strain>
    </source>
</reference>
<name>A0A016UWK0_9BILA</name>
<evidence type="ECO:0000313" key="2">
    <source>
        <dbReference type="Proteomes" id="UP000024635"/>
    </source>
</evidence>
<keyword evidence="2" id="KW-1185">Reference proteome</keyword>
<evidence type="ECO:0000313" key="1">
    <source>
        <dbReference type="EMBL" id="EYC19127.1"/>
    </source>
</evidence>
<dbReference type="AlphaFoldDB" id="A0A016UWK0"/>
<organism evidence="1 2">
    <name type="scientific">Ancylostoma ceylanicum</name>
    <dbReference type="NCBI Taxonomy" id="53326"/>
    <lineage>
        <taxon>Eukaryota</taxon>
        <taxon>Metazoa</taxon>
        <taxon>Ecdysozoa</taxon>
        <taxon>Nematoda</taxon>
        <taxon>Chromadorea</taxon>
        <taxon>Rhabditida</taxon>
        <taxon>Rhabditina</taxon>
        <taxon>Rhabditomorpha</taxon>
        <taxon>Strongyloidea</taxon>
        <taxon>Ancylostomatidae</taxon>
        <taxon>Ancylostomatinae</taxon>
        <taxon>Ancylostoma</taxon>
    </lineage>
</organism>
<sequence>MCSNLTVRRRVFPCDANHFLVFAPFFPEYLFPNTLIWLPFNHFPLLSPIQPGTRDGPWLQRNPPDQALTG</sequence>
<dbReference type="EMBL" id="JARK01001361">
    <property type="protein sequence ID" value="EYC19127.1"/>
    <property type="molecule type" value="Genomic_DNA"/>
</dbReference>
<proteinExistence type="predicted"/>